<dbReference type="InterPro" id="IPR036291">
    <property type="entry name" value="NAD(P)-bd_dom_sf"/>
</dbReference>
<dbReference type="Proteomes" id="UP001138540">
    <property type="component" value="Unassembled WGS sequence"/>
</dbReference>
<protein>
    <submittedName>
        <fullName evidence="5">NAD(P)-dependent dehydrogenase (Short-subunit alcohol dehydrogenase family)</fullName>
    </submittedName>
</protein>
<dbReference type="RefSeq" id="WP_184152156.1">
    <property type="nucleotide sequence ID" value="NZ_JACHKA010000001.1"/>
</dbReference>
<dbReference type="InterPro" id="IPR002347">
    <property type="entry name" value="SDR_fam"/>
</dbReference>
<dbReference type="PRINTS" id="PR00080">
    <property type="entry name" value="SDRFAMILY"/>
</dbReference>
<keyword evidence="6" id="KW-1185">Reference proteome</keyword>
<feature type="region of interest" description="Disordered" evidence="4">
    <location>
        <begin position="1"/>
        <end position="24"/>
    </location>
</feature>
<evidence type="ECO:0000256" key="1">
    <source>
        <dbReference type="ARBA" id="ARBA00006484"/>
    </source>
</evidence>
<evidence type="ECO:0000256" key="4">
    <source>
        <dbReference type="SAM" id="MobiDB-lite"/>
    </source>
</evidence>
<comment type="caution">
    <text evidence="5">The sequence shown here is derived from an EMBL/GenBank/DDBJ whole genome shotgun (WGS) entry which is preliminary data.</text>
</comment>
<dbReference type="SUPFAM" id="SSF51735">
    <property type="entry name" value="NAD(P)-binding Rossmann-fold domains"/>
    <property type="match status" value="1"/>
</dbReference>
<evidence type="ECO:0000256" key="3">
    <source>
        <dbReference type="ARBA" id="ARBA00023002"/>
    </source>
</evidence>
<dbReference type="Gene3D" id="3.40.50.720">
    <property type="entry name" value="NAD(P)-binding Rossmann-like Domain"/>
    <property type="match status" value="1"/>
</dbReference>
<name>A0ABR6NEA1_9SPHN</name>
<accession>A0ABR6NEA1</accession>
<dbReference type="PANTHER" id="PTHR43618">
    <property type="entry name" value="7-ALPHA-HYDROXYSTEROID DEHYDROGENASE"/>
    <property type="match status" value="1"/>
</dbReference>
<evidence type="ECO:0000256" key="2">
    <source>
        <dbReference type="ARBA" id="ARBA00022857"/>
    </source>
</evidence>
<evidence type="ECO:0000313" key="6">
    <source>
        <dbReference type="Proteomes" id="UP001138540"/>
    </source>
</evidence>
<keyword evidence="3" id="KW-0560">Oxidoreductase</keyword>
<dbReference type="Pfam" id="PF13561">
    <property type="entry name" value="adh_short_C2"/>
    <property type="match status" value="1"/>
</dbReference>
<organism evidence="5 6">
    <name type="scientific">Sphingobium lignivorans</name>
    <dbReference type="NCBI Taxonomy" id="2735886"/>
    <lineage>
        <taxon>Bacteria</taxon>
        <taxon>Pseudomonadati</taxon>
        <taxon>Pseudomonadota</taxon>
        <taxon>Alphaproteobacteria</taxon>
        <taxon>Sphingomonadales</taxon>
        <taxon>Sphingomonadaceae</taxon>
        <taxon>Sphingobium</taxon>
    </lineage>
</organism>
<keyword evidence="2" id="KW-0521">NADP</keyword>
<proteinExistence type="inferred from homology"/>
<dbReference type="InterPro" id="IPR020904">
    <property type="entry name" value="Sc_DH/Rdtase_CS"/>
</dbReference>
<dbReference type="InterPro" id="IPR052178">
    <property type="entry name" value="Sec_Metab_Biosynth_SDR"/>
</dbReference>
<gene>
    <name evidence="5" type="ORF">HNP60_001560</name>
</gene>
<evidence type="ECO:0000313" key="5">
    <source>
        <dbReference type="EMBL" id="MBB5985586.1"/>
    </source>
</evidence>
<dbReference type="PROSITE" id="PS00061">
    <property type="entry name" value="ADH_SHORT"/>
    <property type="match status" value="1"/>
</dbReference>
<comment type="similarity">
    <text evidence="1">Belongs to the short-chain dehydrogenases/reductases (SDR) family.</text>
</comment>
<dbReference type="EMBL" id="JACHKA010000001">
    <property type="protein sequence ID" value="MBB5985586.1"/>
    <property type="molecule type" value="Genomic_DNA"/>
</dbReference>
<sequence>MESMQQAIAGHDGVAQSPADRKRTEEPMADDLFNVAGKVALITGGTSGIGRMIAEGYAERGVRTYITGRDFDRLQGIAADLSASTGGTCLPLVADLADPEGPARLVEAFGEREGKLDILVNNAGTGGNGPIETIDTSSWNAAMEVNLRAPFFLVQQALPLLRAAVAPGTYASVINLGSIGGLHVPNWEAHAYGASKAALHHLTRSLAKRLGRDGIRVNAIAPGPFHSRMTDTTSEAVKASVAAHIPLGRPGEADDVKGLCIFLASRAGAYVHGSTIALDGGYIAAL</sequence>
<dbReference type="PRINTS" id="PR00081">
    <property type="entry name" value="GDHRDH"/>
</dbReference>
<reference evidence="5 6" key="1">
    <citation type="submission" date="2020-08" db="EMBL/GenBank/DDBJ databases">
        <title>Exploring microbial biodiversity for novel pathways involved in the catabolism of aromatic compounds derived from lignin.</title>
        <authorList>
            <person name="Elkins J."/>
        </authorList>
    </citation>
    <scope>NUCLEOTIDE SEQUENCE [LARGE SCALE GENOMIC DNA]</scope>
    <source>
        <strain evidence="5 6">B1D3A</strain>
    </source>
</reference>
<dbReference type="PANTHER" id="PTHR43618:SF8">
    <property type="entry name" value="7ALPHA-HYDROXYSTEROID DEHYDROGENASE"/>
    <property type="match status" value="1"/>
</dbReference>